<dbReference type="GO" id="GO:0005829">
    <property type="term" value="C:cytosol"/>
    <property type="evidence" value="ECO:0007669"/>
    <property type="project" value="TreeGrafter"/>
</dbReference>
<dbReference type="PANTHER" id="PTHR10000:SF55">
    <property type="entry name" value="5-AMINO-6-(5-PHOSPHO-D-RIBITYLAMINO)URACIL PHOSPHATASE YCSE"/>
    <property type="match status" value="1"/>
</dbReference>
<dbReference type="Gene3D" id="3.40.50.1000">
    <property type="entry name" value="HAD superfamily/HAD-like"/>
    <property type="match status" value="1"/>
</dbReference>
<dbReference type="Gene3D" id="3.30.1240.10">
    <property type="match status" value="1"/>
</dbReference>
<keyword evidence="1" id="KW-0378">Hydrolase</keyword>
<dbReference type="SUPFAM" id="SSF56784">
    <property type="entry name" value="HAD-like"/>
    <property type="match status" value="1"/>
</dbReference>
<dbReference type="EMBL" id="AZDJ01000022">
    <property type="protein sequence ID" value="KRK72537.1"/>
    <property type="molecule type" value="Genomic_DNA"/>
</dbReference>
<dbReference type="InterPro" id="IPR023214">
    <property type="entry name" value="HAD_sf"/>
</dbReference>
<gene>
    <name evidence="1" type="ORF">FD02_GL001510</name>
</gene>
<sequence>MINLIASDMDGTLLNDQMAVSAGNAAAIRRAQAAGITFMVATGRGLSEAQPLIAAHDLTVGFITLNGAMVYDEAGQPVVNLPLGQAALTRTLQALTAAGLYYELVTNRGIFSNSRSERLHNVAALLVALNPGTPMAIALDLANARLELMNINYVADYASVLATPGTSVMKVLAFASGDPARLAPAKAALAQDPALVLTSSAPNNLEINNVAAQKGTALTAYAKQRGIAPTGIMAIGDNYNDESMIRAAKYGVAMGNAVPAITQLAWRQTGRNTADGVATAIDWAIAMNQEAQHGTVH</sequence>
<reference evidence="1 2" key="1">
    <citation type="journal article" date="2015" name="Genome Announc.">
        <title>Expanding the biotechnology potential of lactobacilli through comparative genomics of 213 strains and associated genera.</title>
        <authorList>
            <person name="Sun Z."/>
            <person name="Harris H.M."/>
            <person name="McCann A."/>
            <person name="Guo C."/>
            <person name="Argimon S."/>
            <person name="Zhang W."/>
            <person name="Yang X."/>
            <person name="Jeffery I.B."/>
            <person name="Cooney J.C."/>
            <person name="Kagawa T.F."/>
            <person name="Liu W."/>
            <person name="Song Y."/>
            <person name="Salvetti E."/>
            <person name="Wrobel A."/>
            <person name="Rasinkangas P."/>
            <person name="Parkhill J."/>
            <person name="Rea M.C."/>
            <person name="O'Sullivan O."/>
            <person name="Ritari J."/>
            <person name="Douillard F.P."/>
            <person name="Paul Ross R."/>
            <person name="Yang R."/>
            <person name="Briner A.E."/>
            <person name="Felis G.E."/>
            <person name="de Vos W.M."/>
            <person name="Barrangou R."/>
            <person name="Klaenhammer T.R."/>
            <person name="Caufield P.W."/>
            <person name="Cui Y."/>
            <person name="Zhang H."/>
            <person name="O'Toole P.W."/>
        </authorList>
    </citation>
    <scope>NUCLEOTIDE SEQUENCE [LARGE SCALE GENOMIC DNA]</scope>
    <source>
        <strain evidence="1 2">JCM 17158</strain>
    </source>
</reference>
<evidence type="ECO:0000313" key="1">
    <source>
        <dbReference type="EMBL" id="KRK72537.1"/>
    </source>
</evidence>
<dbReference type="InterPro" id="IPR036412">
    <property type="entry name" value="HAD-like_sf"/>
</dbReference>
<dbReference type="GO" id="GO:0000287">
    <property type="term" value="F:magnesium ion binding"/>
    <property type="evidence" value="ECO:0007669"/>
    <property type="project" value="TreeGrafter"/>
</dbReference>
<organism evidence="1 2">
    <name type="scientific">Lacticaseibacillus nasuensis JCM 17158</name>
    <dbReference type="NCBI Taxonomy" id="1291734"/>
    <lineage>
        <taxon>Bacteria</taxon>
        <taxon>Bacillati</taxon>
        <taxon>Bacillota</taxon>
        <taxon>Bacilli</taxon>
        <taxon>Lactobacillales</taxon>
        <taxon>Lactobacillaceae</taxon>
        <taxon>Lacticaseibacillus</taxon>
    </lineage>
</organism>
<dbReference type="PANTHER" id="PTHR10000">
    <property type="entry name" value="PHOSPHOSERINE PHOSPHATASE"/>
    <property type="match status" value="1"/>
</dbReference>
<dbReference type="OrthoDB" id="9806027at2"/>
<dbReference type="SFLD" id="SFLDS00003">
    <property type="entry name" value="Haloacid_Dehalogenase"/>
    <property type="match status" value="1"/>
</dbReference>
<dbReference type="NCBIfam" id="TIGR00099">
    <property type="entry name" value="Cof-subfamily"/>
    <property type="match status" value="1"/>
</dbReference>
<proteinExistence type="predicted"/>
<keyword evidence="2" id="KW-1185">Reference proteome</keyword>
<dbReference type="InterPro" id="IPR006379">
    <property type="entry name" value="HAD-SF_hydro_IIB"/>
</dbReference>
<dbReference type="AlphaFoldDB" id="A0A0R1JV05"/>
<dbReference type="PROSITE" id="PS01229">
    <property type="entry name" value="COF_2"/>
    <property type="match status" value="1"/>
</dbReference>
<dbReference type="SFLD" id="SFLDG01140">
    <property type="entry name" value="C2.B:_Phosphomannomutase_and_P"/>
    <property type="match status" value="1"/>
</dbReference>
<protein>
    <submittedName>
        <fullName evidence="1">HAD superfamily hydrolase</fullName>
    </submittedName>
</protein>
<name>A0A0R1JV05_9LACO</name>
<dbReference type="CDD" id="cd07516">
    <property type="entry name" value="HAD_Pase"/>
    <property type="match status" value="1"/>
</dbReference>
<evidence type="ECO:0000313" key="2">
    <source>
        <dbReference type="Proteomes" id="UP000051804"/>
    </source>
</evidence>
<dbReference type="Proteomes" id="UP000051804">
    <property type="component" value="Unassembled WGS sequence"/>
</dbReference>
<dbReference type="PATRIC" id="fig|1291734.4.peg.1553"/>
<dbReference type="PROSITE" id="PS01228">
    <property type="entry name" value="COF_1"/>
    <property type="match status" value="1"/>
</dbReference>
<comment type="caution">
    <text evidence="1">The sequence shown here is derived from an EMBL/GenBank/DDBJ whole genome shotgun (WGS) entry which is preliminary data.</text>
</comment>
<dbReference type="NCBIfam" id="TIGR01484">
    <property type="entry name" value="HAD-SF-IIB"/>
    <property type="match status" value="1"/>
</dbReference>
<dbReference type="InterPro" id="IPR000150">
    <property type="entry name" value="Cof"/>
</dbReference>
<accession>A0A0R1JV05</accession>
<dbReference type="RefSeq" id="WP_056951019.1">
    <property type="nucleotide sequence ID" value="NZ_AZDJ01000022.1"/>
</dbReference>
<dbReference type="Pfam" id="PF08282">
    <property type="entry name" value="Hydrolase_3"/>
    <property type="match status" value="1"/>
</dbReference>
<dbReference type="STRING" id="1291734.FD02_GL001510"/>
<dbReference type="GO" id="GO:0016791">
    <property type="term" value="F:phosphatase activity"/>
    <property type="evidence" value="ECO:0007669"/>
    <property type="project" value="UniProtKB-ARBA"/>
</dbReference>